<proteinExistence type="predicted"/>
<sequence length="88" mass="10093">MQKEPAKEDANPKLGDALSAGPSLRLHIEGKDEFMTAVQQGYAHDSVLRKVQEQPEQHKVFAIRDRFIYTKNRRGDEVLCLPRALYNK</sequence>
<organism evidence="1 2">
    <name type="scientific">Trametes sanguinea</name>
    <dbReference type="NCBI Taxonomy" id="158606"/>
    <lineage>
        <taxon>Eukaryota</taxon>
        <taxon>Fungi</taxon>
        <taxon>Dikarya</taxon>
        <taxon>Basidiomycota</taxon>
        <taxon>Agaricomycotina</taxon>
        <taxon>Agaricomycetes</taxon>
        <taxon>Polyporales</taxon>
        <taxon>Polyporaceae</taxon>
        <taxon>Trametes</taxon>
    </lineage>
</organism>
<evidence type="ECO:0000313" key="2">
    <source>
        <dbReference type="Proteomes" id="UP001144978"/>
    </source>
</evidence>
<reference evidence="1" key="1">
    <citation type="submission" date="2022-08" db="EMBL/GenBank/DDBJ databases">
        <title>Genome Sequence of Pycnoporus sanguineus.</title>
        <authorList>
            <person name="Buettner E."/>
        </authorList>
    </citation>
    <scope>NUCLEOTIDE SEQUENCE</scope>
    <source>
        <strain evidence="1">CG-C14</strain>
    </source>
</reference>
<accession>A0ACC1PYC3</accession>
<keyword evidence="2" id="KW-1185">Reference proteome</keyword>
<dbReference type="EMBL" id="JANSHE010001031">
    <property type="protein sequence ID" value="KAJ3005109.1"/>
    <property type="molecule type" value="Genomic_DNA"/>
</dbReference>
<name>A0ACC1PYC3_9APHY</name>
<gene>
    <name evidence="1" type="ORF">NUW54_g4489</name>
</gene>
<evidence type="ECO:0000313" key="1">
    <source>
        <dbReference type="EMBL" id="KAJ3005109.1"/>
    </source>
</evidence>
<comment type="caution">
    <text evidence="1">The sequence shown here is derived from an EMBL/GenBank/DDBJ whole genome shotgun (WGS) entry which is preliminary data.</text>
</comment>
<protein>
    <submittedName>
        <fullName evidence="1">Uncharacterized protein</fullName>
    </submittedName>
</protein>
<dbReference type="Proteomes" id="UP001144978">
    <property type="component" value="Unassembled WGS sequence"/>
</dbReference>